<dbReference type="OMA" id="HRAFDQC"/>
<sequence>MNDFSTLSFNLEVCVDNIESALSAVRGGAHRIELCSALALGGLTPSVGVFKTIKKLITTKCDIFIMIRPKYNTDFVYDDNDINAMEEEIKIFAEMGANGFVFGCLTQDGTIDVEKCKKLVEVANGFPCTFHRAFDIVKNPEESLKIIINLGFSRVLTSGQKNSAISGVTLIKKLVEIVKELKSDVIIIAGGGINSNNLKDVLLETGINEFHGSAAFKYFKEKNIFLTDESEVKKMIFISQNVIKEREIHLR</sequence>
<dbReference type="InterPro" id="IPR036822">
    <property type="entry name" value="CutC-like_dom_sf"/>
</dbReference>
<evidence type="ECO:0000256" key="1">
    <source>
        <dbReference type="ARBA" id="ARBA00007768"/>
    </source>
</evidence>
<evidence type="ECO:0000313" key="4">
    <source>
        <dbReference type="EnsemblMetazoa" id="PHUM204540-PA"/>
    </source>
</evidence>
<accession>E0VHA8</accession>
<dbReference type="STRING" id="121224.E0VHA8"/>
<evidence type="ECO:0000313" key="3">
    <source>
        <dbReference type="EMBL" id="EEB12764.1"/>
    </source>
</evidence>
<organism>
    <name type="scientific">Pediculus humanus subsp. corporis</name>
    <name type="common">Body louse</name>
    <dbReference type="NCBI Taxonomy" id="121224"/>
    <lineage>
        <taxon>Eukaryota</taxon>
        <taxon>Metazoa</taxon>
        <taxon>Ecdysozoa</taxon>
        <taxon>Arthropoda</taxon>
        <taxon>Hexapoda</taxon>
        <taxon>Insecta</taxon>
        <taxon>Pterygota</taxon>
        <taxon>Neoptera</taxon>
        <taxon>Paraneoptera</taxon>
        <taxon>Psocodea</taxon>
        <taxon>Troctomorpha</taxon>
        <taxon>Phthiraptera</taxon>
        <taxon>Anoplura</taxon>
        <taxon>Pediculidae</taxon>
        <taxon>Pediculus</taxon>
    </lineage>
</organism>
<dbReference type="HAMAP" id="MF_00795">
    <property type="entry name" value="CutC"/>
    <property type="match status" value="1"/>
</dbReference>
<dbReference type="GeneID" id="8238548"/>
<reference evidence="3" key="2">
    <citation type="submission" date="2007-04" db="EMBL/GenBank/DDBJ databases">
        <title>The genome of the human body louse.</title>
        <authorList>
            <consortium name="The Human Body Louse Genome Consortium"/>
            <person name="Kirkness E."/>
            <person name="Walenz B."/>
            <person name="Hass B."/>
            <person name="Bruggner R."/>
            <person name="Strausberg R."/>
        </authorList>
    </citation>
    <scope>NUCLEOTIDE SEQUENCE</scope>
    <source>
        <strain evidence="3">USDA</strain>
    </source>
</reference>
<dbReference type="RefSeq" id="XP_002425502.1">
    <property type="nucleotide sequence ID" value="XM_002425457.1"/>
</dbReference>
<protein>
    <recommendedName>
        <fullName evidence="2">Copper homeostasis protein cutC homolog</fullName>
    </recommendedName>
</protein>
<dbReference type="FunCoup" id="E0VHA8">
    <property type="interactions" value="7"/>
</dbReference>
<dbReference type="PANTHER" id="PTHR12598:SF0">
    <property type="entry name" value="COPPER HOMEOSTASIS PROTEIN CUTC HOMOLOG"/>
    <property type="match status" value="1"/>
</dbReference>
<dbReference type="PANTHER" id="PTHR12598">
    <property type="entry name" value="COPPER HOMEOSTASIS PROTEIN CUTC"/>
    <property type="match status" value="1"/>
</dbReference>
<dbReference type="EMBL" id="AAZO01002372">
    <property type="status" value="NOT_ANNOTATED_CDS"/>
    <property type="molecule type" value="Genomic_DNA"/>
</dbReference>
<evidence type="ECO:0000313" key="5">
    <source>
        <dbReference type="Proteomes" id="UP000009046"/>
    </source>
</evidence>
<dbReference type="OrthoDB" id="7392499at2759"/>
<dbReference type="Proteomes" id="UP000009046">
    <property type="component" value="Unassembled WGS sequence"/>
</dbReference>
<gene>
    <name evidence="4" type="primary">8238548</name>
    <name evidence="3" type="ORF">Phum_PHUM204540</name>
</gene>
<dbReference type="KEGG" id="phu:Phum_PHUM204540"/>
<dbReference type="GO" id="GO:0005507">
    <property type="term" value="F:copper ion binding"/>
    <property type="evidence" value="ECO:0007669"/>
    <property type="project" value="TreeGrafter"/>
</dbReference>
<dbReference type="HOGENOM" id="CLU_050555_3_2_1"/>
<reference evidence="3" key="1">
    <citation type="submission" date="2007-04" db="EMBL/GenBank/DDBJ databases">
        <title>Annotation of Pediculus humanus corporis strain USDA.</title>
        <authorList>
            <person name="Kirkness E."/>
            <person name="Hannick L."/>
            <person name="Hass B."/>
            <person name="Bruggner R."/>
            <person name="Lawson D."/>
            <person name="Bidwell S."/>
            <person name="Joardar V."/>
            <person name="Caler E."/>
            <person name="Walenz B."/>
            <person name="Inman J."/>
            <person name="Schobel S."/>
            <person name="Galinsky K."/>
            <person name="Amedeo P."/>
            <person name="Strausberg R."/>
        </authorList>
    </citation>
    <scope>NUCLEOTIDE SEQUENCE</scope>
    <source>
        <strain evidence="3">USDA</strain>
    </source>
</reference>
<dbReference type="VEuPathDB" id="VectorBase:PHUM204540"/>
<comment type="similarity">
    <text evidence="1">Belongs to the CutC family.</text>
</comment>
<dbReference type="SUPFAM" id="SSF110395">
    <property type="entry name" value="CutC-like"/>
    <property type="match status" value="1"/>
</dbReference>
<dbReference type="AlphaFoldDB" id="E0VHA8"/>
<dbReference type="eggNOG" id="KOG4013">
    <property type="taxonomic scope" value="Eukaryota"/>
</dbReference>
<dbReference type="EMBL" id="DS235165">
    <property type="protein sequence ID" value="EEB12764.1"/>
    <property type="molecule type" value="Genomic_DNA"/>
</dbReference>
<name>E0VHA8_PEDHC</name>
<dbReference type="InterPro" id="IPR005627">
    <property type="entry name" value="CutC-like"/>
</dbReference>
<dbReference type="CTD" id="8238548"/>
<evidence type="ECO:0000256" key="2">
    <source>
        <dbReference type="ARBA" id="ARBA00019014"/>
    </source>
</evidence>
<proteinExistence type="inferred from homology"/>
<reference evidence="4" key="3">
    <citation type="submission" date="2020-05" db="UniProtKB">
        <authorList>
            <consortium name="EnsemblMetazoa"/>
        </authorList>
    </citation>
    <scope>IDENTIFICATION</scope>
    <source>
        <strain evidence="4">USDA</strain>
    </source>
</reference>
<dbReference type="Pfam" id="PF03932">
    <property type="entry name" value="CutC"/>
    <property type="match status" value="1"/>
</dbReference>
<dbReference type="InParanoid" id="E0VHA8"/>
<dbReference type="Gene3D" id="3.20.20.380">
    <property type="entry name" value="Copper homeostasis (CutC) domain"/>
    <property type="match status" value="1"/>
</dbReference>
<keyword evidence="5" id="KW-1185">Reference proteome</keyword>
<dbReference type="FunFam" id="3.20.20.380:FF:000001">
    <property type="entry name" value="Copper homeostasis protein CutC"/>
    <property type="match status" value="1"/>
</dbReference>
<dbReference type="EnsemblMetazoa" id="PHUM204540-RA">
    <property type="protein sequence ID" value="PHUM204540-PA"/>
    <property type="gene ID" value="PHUM204540"/>
</dbReference>